<evidence type="ECO:0000256" key="2">
    <source>
        <dbReference type="ARBA" id="ARBA00006285"/>
    </source>
</evidence>
<dbReference type="EMBL" id="QHJQ01000003">
    <property type="protein sequence ID" value="PXA04544.1"/>
    <property type="molecule type" value="Genomic_DNA"/>
</dbReference>
<dbReference type="PANTHER" id="PTHR22600:SF57">
    <property type="entry name" value="BETA-N-ACETYLHEXOSAMINIDASE"/>
    <property type="match status" value="1"/>
</dbReference>
<dbReference type="InParanoid" id="A0A317ZFZ6"/>
<dbReference type="GO" id="GO:0016020">
    <property type="term" value="C:membrane"/>
    <property type="evidence" value="ECO:0007669"/>
    <property type="project" value="TreeGrafter"/>
</dbReference>
<evidence type="ECO:0000256" key="5">
    <source>
        <dbReference type="ARBA" id="ARBA00023295"/>
    </source>
</evidence>
<comment type="caution">
    <text evidence="9">The sequence shown here is derived from an EMBL/GenBank/DDBJ whole genome shotgun (WGS) entry which is preliminary data.</text>
</comment>
<dbReference type="GO" id="GO:0004563">
    <property type="term" value="F:beta-N-acetylhexosaminidase activity"/>
    <property type="evidence" value="ECO:0007669"/>
    <property type="project" value="UniProtKB-EC"/>
</dbReference>
<evidence type="ECO:0000313" key="10">
    <source>
        <dbReference type="Proteomes" id="UP000247099"/>
    </source>
</evidence>
<protein>
    <recommendedName>
        <fullName evidence="3">beta-N-acetylhexosaminidase</fullName>
        <ecNumber evidence="3">3.2.1.52</ecNumber>
    </recommendedName>
</protein>
<comment type="similarity">
    <text evidence="2">Belongs to the glycosyl hydrolase 20 family.</text>
</comment>
<feature type="domain" description="Glycoside hydrolase family 20 catalytic" evidence="7">
    <location>
        <begin position="86"/>
        <end position="334"/>
    </location>
</feature>
<dbReference type="AlphaFoldDB" id="A0A317ZFZ6"/>
<dbReference type="InterPro" id="IPR029018">
    <property type="entry name" value="Hex-like_dom2"/>
</dbReference>
<reference evidence="9 10" key="1">
    <citation type="submission" date="2018-05" db="EMBL/GenBank/DDBJ databases">
        <title>Coraliomargarita sinensis sp. nov., isolated from a marine solar saltern.</title>
        <authorList>
            <person name="Zhou L.Y."/>
        </authorList>
    </citation>
    <scope>NUCLEOTIDE SEQUENCE [LARGE SCALE GENOMIC DNA]</scope>
    <source>
        <strain evidence="9 10">WN38</strain>
    </source>
</reference>
<dbReference type="Gene3D" id="3.30.379.10">
    <property type="entry name" value="Chitobiase/beta-hexosaminidase domain 2-like"/>
    <property type="match status" value="1"/>
</dbReference>
<keyword evidence="10" id="KW-1185">Reference proteome</keyword>
<name>A0A317ZFZ6_9BACT</name>
<evidence type="ECO:0000256" key="6">
    <source>
        <dbReference type="PIRSR" id="PIRSR625705-1"/>
    </source>
</evidence>
<dbReference type="InterPro" id="IPR015882">
    <property type="entry name" value="HEX_bac_N"/>
</dbReference>
<evidence type="ECO:0000256" key="4">
    <source>
        <dbReference type="ARBA" id="ARBA00022801"/>
    </source>
</evidence>
<gene>
    <name evidence="9" type="ORF">DDZ13_05040</name>
</gene>
<dbReference type="PANTHER" id="PTHR22600">
    <property type="entry name" value="BETA-HEXOSAMINIDASE"/>
    <property type="match status" value="1"/>
</dbReference>
<evidence type="ECO:0000259" key="8">
    <source>
        <dbReference type="Pfam" id="PF02838"/>
    </source>
</evidence>
<dbReference type="Pfam" id="PF02838">
    <property type="entry name" value="Glyco_hydro_20b"/>
    <property type="match status" value="1"/>
</dbReference>
<proteinExistence type="inferred from homology"/>
<dbReference type="GO" id="GO:0005975">
    <property type="term" value="P:carbohydrate metabolic process"/>
    <property type="evidence" value="ECO:0007669"/>
    <property type="project" value="InterPro"/>
</dbReference>
<dbReference type="InterPro" id="IPR015883">
    <property type="entry name" value="Glyco_hydro_20_cat"/>
</dbReference>
<feature type="domain" description="Beta-hexosaminidase bacterial type N-terminal" evidence="8">
    <location>
        <begin position="27"/>
        <end position="83"/>
    </location>
</feature>
<dbReference type="GO" id="GO:0030203">
    <property type="term" value="P:glycosaminoglycan metabolic process"/>
    <property type="evidence" value="ECO:0007669"/>
    <property type="project" value="TreeGrafter"/>
</dbReference>
<sequence>MDFLFPPRTFERLEGNCVWGAHERELVGNSDIPAQGYRLRVQTDVIHLEASDKMGLFYGRQLLGELKEQHPDGELPCCRIEDWPDFKNRGYMLDISRDRVPTMEHLFHLVDQLVRLRYNQLQLYTEHTFAYKEHKTVWAHASPMTASEIRELDQYCRDRHIELVPNQNSFGHMERWLAHDAYRHLAECPEGFRHPISGAWRPQGSVIKPDAQSLEFLDGLYRELLPNFSSRKFNIGGDEPWELGWGASADAVKAQGKHKVYADFLGRVCELATEHGSEPMCWSDVLLEEPSFIERLPESVCPVIWGYEVGHPFEQQCTVLAELGHNFYVAPGDSTWTSYTGRLPTMLTNVQSAARIGKKYGAAGLLMTHWGDNGHPQTWPVSLPGLVWAGLQSWNGQIGEESLEKNLRHILGDQDGAFVETLLESGKVDERLGVHLVNKSFLADANLMTSAERDRLKLQPEASALRRFKRDCETWLESLTSTELDARDAAQLVEELELVLRLNLFAVSRCLKESEVAPEALRESYARCWHSRSRPGGLGDSLEKIFGFTH</sequence>
<dbReference type="CDD" id="cd06565">
    <property type="entry name" value="GH20_GcnA-like"/>
    <property type="match status" value="1"/>
</dbReference>
<dbReference type="InterPro" id="IPR017853">
    <property type="entry name" value="GH"/>
</dbReference>
<dbReference type="Gene3D" id="3.20.20.80">
    <property type="entry name" value="Glycosidases"/>
    <property type="match status" value="1"/>
</dbReference>
<feature type="active site" description="Proton donor" evidence="6">
    <location>
        <position position="239"/>
    </location>
</feature>
<dbReference type="InterPro" id="IPR025705">
    <property type="entry name" value="Beta_hexosaminidase_sua/sub"/>
</dbReference>
<evidence type="ECO:0000259" key="7">
    <source>
        <dbReference type="Pfam" id="PF00728"/>
    </source>
</evidence>
<keyword evidence="4 9" id="KW-0378">Hydrolase</keyword>
<keyword evidence="5" id="KW-0326">Glycosidase</keyword>
<comment type="catalytic activity">
    <reaction evidence="1">
        <text>Hydrolysis of terminal non-reducing N-acetyl-D-hexosamine residues in N-acetyl-beta-D-hexosaminides.</text>
        <dbReference type="EC" id="3.2.1.52"/>
    </reaction>
</comment>
<dbReference type="Proteomes" id="UP000247099">
    <property type="component" value="Unassembled WGS sequence"/>
</dbReference>
<evidence type="ECO:0000256" key="1">
    <source>
        <dbReference type="ARBA" id="ARBA00001231"/>
    </source>
</evidence>
<organism evidence="9 10">
    <name type="scientific">Coraliomargarita sinensis</name>
    <dbReference type="NCBI Taxonomy" id="2174842"/>
    <lineage>
        <taxon>Bacteria</taxon>
        <taxon>Pseudomonadati</taxon>
        <taxon>Verrucomicrobiota</taxon>
        <taxon>Opitutia</taxon>
        <taxon>Puniceicoccales</taxon>
        <taxon>Coraliomargaritaceae</taxon>
        <taxon>Coraliomargarita</taxon>
    </lineage>
</organism>
<dbReference type="SUPFAM" id="SSF55545">
    <property type="entry name" value="beta-N-acetylhexosaminidase-like domain"/>
    <property type="match status" value="1"/>
</dbReference>
<dbReference type="Pfam" id="PF00728">
    <property type="entry name" value="Glyco_hydro_20"/>
    <property type="match status" value="1"/>
</dbReference>
<evidence type="ECO:0000313" key="9">
    <source>
        <dbReference type="EMBL" id="PXA04544.1"/>
    </source>
</evidence>
<dbReference type="PRINTS" id="PR00738">
    <property type="entry name" value="GLHYDRLASE20"/>
</dbReference>
<accession>A0A317ZFZ6</accession>
<dbReference type="SUPFAM" id="SSF51445">
    <property type="entry name" value="(Trans)glycosidases"/>
    <property type="match status" value="1"/>
</dbReference>
<evidence type="ECO:0000256" key="3">
    <source>
        <dbReference type="ARBA" id="ARBA00012663"/>
    </source>
</evidence>
<dbReference type="EC" id="3.2.1.52" evidence="3"/>
<dbReference type="RefSeq" id="WP_110130352.1">
    <property type="nucleotide sequence ID" value="NZ_QHJQ01000003.1"/>
</dbReference>